<feature type="region of interest" description="Disordered" evidence="1">
    <location>
        <begin position="1"/>
        <end position="85"/>
    </location>
</feature>
<dbReference type="EMBL" id="JAIZAY010000014">
    <property type="protein sequence ID" value="KAJ8029369.1"/>
    <property type="molecule type" value="Genomic_DNA"/>
</dbReference>
<feature type="compositionally biased region" description="Basic and acidic residues" evidence="1">
    <location>
        <begin position="1"/>
        <end position="13"/>
    </location>
</feature>
<gene>
    <name evidence="2" type="ORF">HOLleu_28747</name>
</gene>
<evidence type="ECO:0000313" key="2">
    <source>
        <dbReference type="EMBL" id="KAJ8029369.1"/>
    </source>
</evidence>
<evidence type="ECO:0000256" key="1">
    <source>
        <dbReference type="SAM" id="MobiDB-lite"/>
    </source>
</evidence>
<name>A0A9Q1H0R2_HOLLE</name>
<accession>A0A9Q1H0R2</accession>
<comment type="caution">
    <text evidence="2">The sequence shown here is derived from an EMBL/GenBank/DDBJ whole genome shotgun (WGS) entry which is preliminary data.</text>
</comment>
<sequence>MVSRNLDKEDKEKKSKSKSKKELPTIESKRKRSSKRAQKEPSDSDMVPPTPPPAKRKLKSKRNNDSASDSDSHTSSSSDDYSPPSIASQQMKFLEVKYENIATIDDSVLDINTEVSNNEVKELKCTVGLTKEDVDDKYGDVFKGLGHMPGKVHPETDPSVTPVVIPLHPIPVATKSKLKQELACLEKLHVIEKSLVDLVMAQSYKIPPKLTEEITYQTWKNEVRIYSMVTDLADTKQAPAIALLLTGEARETAIEIDVEDLHKKDGLDILFKQLYLVLKKNSVNSTYEAYTNFEKFAQKETMSMSAYIMEFKLLYNKSRKHDTGLQTAG</sequence>
<dbReference type="AlphaFoldDB" id="A0A9Q1H0R2"/>
<reference evidence="2" key="1">
    <citation type="submission" date="2021-10" db="EMBL/GenBank/DDBJ databases">
        <title>Tropical sea cucumber genome reveals ecological adaptation and Cuvierian tubules defense mechanism.</title>
        <authorList>
            <person name="Chen T."/>
        </authorList>
    </citation>
    <scope>NUCLEOTIDE SEQUENCE</scope>
    <source>
        <strain evidence="2">Nanhai2018</strain>
        <tissue evidence="2">Muscle</tissue>
    </source>
</reference>
<dbReference type="Proteomes" id="UP001152320">
    <property type="component" value="Chromosome 14"/>
</dbReference>
<proteinExistence type="predicted"/>
<dbReference type="OrthoDB" id="6109416at2759"/>
<keyword evidence="3" id="KW-1185">Reference proteome</keyword>
<protein>
    <submittedName>
        <fullName evidence="2">Uncharacterized protein</fullName>
    </submittedName>
</protein>
<feature type="compositionally biased region" description="Low complexity" evidence="1">
    <location>
        <begin position="65"/>
        <end position="85"/>
    </location>
</feature>
<organism evidence="2 3">
    <name type="scientific">Holothuria leucospilota</name>
    <name type="common">Black long sea cucumber</name>
    <name type="synonym">Mertensiothuria leucospilota</name>
    <dbReference type="NCBI Taxonomy" id="206669"/>
    <lineage>
        <taxon>Eukaryota</taxon>
        <taxon>Metazoa</taxon>
        <taxon>Echinodermata</taxon>
        <taxon>Eleutherozoa</taxon>
        <taxon>Echinozoa</taxon>
        <taxon>Holothuroidea</taxon>
        <taxon>Aspidochirotacea</taxon>
        <taxon>Aspidochirotida</taxon>
        <taxon>Holothuriidae</taxon>
        <taxon>Holothuria</taxon>
    </lineage>
</organism>
<evidence type="ECO:0000313" key="3">
    <source>
        <dbReference type="Proteomes" id="UP001152320"/>
    </source>
</evidence>